<dbReference type="RefSeq" id="WP_020580822.1">
    <property type="nucleotide sequence ID" value="NZ_JOJP01000001.1"/>
</dbReference>
<dbReference type="AlphaFoldDB" id="A0A081K8W0"/>
<protein>
    <recommendedName>
        <fullName evidence="4">Chalcone isomerase domain-containing protein</fullName>
    </recommendedName>
</protein>
<proteinExistence type="predicted"/>
<reference evidence="2 3" key="1">
    <citation type="submission" date="2014-06" db="EMBL/GenBank/DDBJ databases">
        <title>Whole Genome Sequences of Three Symbiotic Endozoicomonas Bacteria.</title>
        <authorList>
            <person name="Neave M.J."/>
            <person name="Apprill A."/>
            <person name="Voolstra C.R."/>
        </authorList>
    </citation>
    <scope>NUCLEOTIDE SEQUENCE [LARGE SCALE GENOMIC DNA]</scope>
    <source>
        <strain evidence="2 3">DSM 22380</strain>
    </source>
</reference>
<gene>
    <name evidence="2" type="ORF">GV64_07395</name>
</gene>
<evidence type="ECO:0000313" key="2">
    <source>
        <dbReference type="EMBL" id="KEI70586.1"/>
    </source>
</evidence>
<feature type="signal peptide" evidence="1">
    <location>
        <begin position="1"/>
        <end position="26"/>
    </location>
</feature>
<sequence length="194" mass="21571">MSIQFKYAVPACALIFFASISGLSLAASNNVEESIRKEMESWQTVKVREKESLALRTVFSCTFYTAKPHTSYPDGTTMSGGGVLFYENGRVIKSLFRPSAFASSNDEPMPELRACLNENFLITNPEEAGVLAEALEKLFAQNSSFPEDAEIKRFQNGWVIINDEFFGKRQGYIITTNSEGAILRVGYSVNIDGY</sequence>
<name>A0A081K8W0_9GAMM</name>
<keyword evidence="3" id="KW-1185">Reference proteome</keyword>
<dbReference type="Proteomes" id="UP000027997">
    <property type="component" value="Unassembled WGS sequence"/>
</dbReference>
<comment type="caution">
    <text evidence="2">The sequence shown here is derived from an EMBL/GenBank/DDBJ whole genome shotgun (WGS) entry which is preliminary data.</text>
</comment>
<accession>A0A081K8W0</accession>
<keyword evidence="1" id="KW-0732">Signal</keyword>
<organism evidence="2 3">
    <name type="scientific">Endozoicomonas elysicola</name>
    <dbReference type="NCBI Taxonomy" id="305900"/>
    <lineage>
        <taxon>Bacteria</taxon>
        <taxon>Pseudomonadati</taxon>
        <taxon>Pseudomonadota</taxon>
        <taxon>Gammaproteobacteria</taxon>
        <taxon>Oceanospirillales</taxon>
        <taxon>Endozoicomonadaceae</taxon>
        <taxon>Endozoicomonas</taxon>
    </lineage>
</organism>
<evidence type="ECO:0000256" key="1">
    <source>
        <dbReference type="SAM" id="SignalP"/>
    </source>
</evidence>
<dbReference type="EMBL" id="JOJP01000001">
    <property type="protein sequence ID" value="KEI70586.1"/>
    <property type="molecule type" value="Genomic_DNA"/>
</dbReference>
<evidence type="ECO:0008006" key="4">
    <source>
        <dbReference type="Google" id="ProtNLM"/>
    </source>
</evidence>
<evidence type="ECO:0000313" key="3">
    <source>
        <dbReference type="Proteomes" id="UP000027997"/>
    </source>
</evidence>
<feature type="chain" id="PRO_5001758690" description="Chalcone isomerase domain-containing protein" evidence="1">
    <location>
        <begin position="27"/>
        <end position="194"/>
    </location>
</feature>